<dbReference type="AlphaFoldDB" id="A0A7J7C572"/>
<dbReference type="InParanoid" id="A0A7J7C572"/>
<accession>A0A7J7C572</accession>
<feature type="transmembrane region" description="Helical" evidence="1">
    <location>
        <begin position="99"/>
        <end position="118"/>
    </location>
</feature>
<organism evidence="3 4">
    <name type="scientific">Tripterygium wilfordii</name>
    <name type="common">Thunder God vine</name>
    <dbReference type="NCBI Taxonomy" id="458696"/>
    <lineage>
        <taxon>Eukaryota</taxon>
        <taxon>Viridiplantae</taxon>
        <taxon>Streptophyta</taxon>
        <taxon>Embryophyta</taxon>
        <taxon>Tracheophyta</taxon>
        <taxon>Spermatophyta</taxon>
        <taxon>Magnoliopsida</taxon>
        <taxon>eudicotyledons</taxon>
        <taxon>Gunneridae</taxon>
        <taxon>Pentapetalae</taxon>
        <taxon>rosids</taxon>
        <taxon>fabids</taxon>
        <taxon>Celastrales</taxon>
        <taxon>Celastraceae</taxon>
        <taxon>Tripterygium</taxon>
    </lineage>
</organism>
<feature type="transmembrane region" description="Helical" evidence="1">
    <location>
        <begin position="332"/>
        <end position="360"/>
    </location>
</feature>
<evidence type="ECO:0000256" key="1">
    <source>
        <dbReference type="SAM" id="Phobius"/>
    </source>
</evidence>
<keyword evidence="4" id="KW-1185">Reference proteome</keyword>
<feature type="transmembrane region" description="Helical" evidence="1">
    <location>
        <begin position="6"/>
        <end position="27"/>
    </location>
</feature>
<reference evidence="3 4" key="1">
    <citation type="journal article" date="2020" name="Nat. Commun.">
        <title>Genome of Tripterygium wilfordii and identification of cytochrome P450 involved in triptolide biosynthesis.</title>
        <authorList>
            <person name="Tu L."/>
            <person name="Su P."/>
            <person name="Zhang Z."/>
            <person name="Gao L."/>
            <person name="Wang J."/>
            <person name="Hu T."/>
            <person name="Zhou J."/>
            <person name="Zhang Y."/>
            <person name="Zhao Y."/>
            <person name="Liu Y."/>
            <person name="Song Y."/>
            <person name="Tong Y."/>
            <person name="Lu Y."/>
            <person name="Yang J."/>
            <person name="Xu C."/>
            <person name="Jia M."/>
            <person name="Peters R.J."/>
            <person name="Huang L."/>
            <person name="Gao W."/>
        </authorList>
    </citation>
    <scope>NUCLEOTIDE SEQUENCE [LARGE SCALE GENOMIC DNA]</scope>
    <source>
        <strain evidence="4">cv. XIE 37</strain>
        <tissue evidence="3">Leaf</tissue>
    </source>
</reference>
<gene>
    <name evidence="3" type="ORF">HS088_TW21G01474</name>
</gene>
<feature type="transmembrane region" description="Helical" evidence="1">
    <location>
        <begin position="273"/>
        <end position="292"/>
    </location>
</feature>
<dbReference type="Proteomes" id="UP000593562">
    <property type="component" value="Unassembled WGS sequence"/>
</dbReference>
<dbReference type="InterPro" id="IPR045122">
    <property type="entry name" value="Csc1-like"/>
</dbReference>
<keyword evidence="1" id="KW-1133">Transmembrane helix</keyword>
<dbReference type="GO" id="GO:0005227">
    <property type="term" value="F:calcium-activated cation channel activity"/>
    <property type="evidence" value="ECO:0007669"/>
    <property type="project" value="InterPro"/>
</dbReference>
<sequence>MDAQSLVASAVVNIGLALIILSLFSVLKKRHSNAPIYYARLLSTREKPVPSHNSLTLSRFCPSISWIRRAYRVDEDKILHIGGLDALVIIRLFKFGIKYFAVCSVVGVVILVPINYYSEDEPSQIYHSMYPISISNVKSGSNWLWVHFTCLWFITLYGLYLLYKEYDDILVKRMQQLKGDIIRHRPDQFTVLVRGIPLPSQPNSTYGSDVSEFFSRNYPGSYKSYKMLQVSRGAALAAQSQPHSNPILWTTEMAPEPRDVSWTNLAIPFKILWLRRIGAFLAASLLTIFFTFPVTVAISMLASFVIILASFVIIPGWSLLDEIGASFAHPEYFLSHLASAVSAQVSSVLQRILMLLFSFIHVSL</sequence>
<comment type="caution">
    <text evidence="3">The sequence shown here is derived from an EMBL/GenBank/DDBJ whole genome shotgun (WGS) entry which is preliminary data.</text>
</comment>
<dbReference type="Pfam" id="PF13967">
    <property type="entry name" value="RSN1_TM"/>
    <property type="match status" value="1"/>
</dbReference>
<feature type="domain" description="CSC1/OSCA1-like N-terminal transmembrane" evidence="2">
    <location>
        <begin position="6"/>
        <end position="165"/>
    </location>
</feature>
<evidence type="ECO:0000313" key="4">
    <source>
        <dbReference type="Proteomes" id="UP000593562"/>
    </source>
</evidence>
<keyword evidence="1" id="KW-0472">Membrane</keyword>
<evidence type="ECO:0000313" key="3">
    <source>
        <dbReference type="EMBL" id="KAF5729310.1"/>
    </source>
</evidence>
<proteinExistence type="predicted"/>
<dbReference type="PANTHER" id="PTHR13018:SF141">
    <property type="entry name" value="OS01G0950900 PROTEIN"/>
    <property type="match status" value="1"/>
</dbReference>
<dbReference type="InterPro" id="IPR032880">
    <property type="entry name" value="CSC1/OSCA1-like_N"/>
</dbReference>
<dbReference type="GO" id="GO:0005886">
    <property type="term" value="C:plasma membrane"/>
    <property type="evidence" value="ECO:0007669"/>
    <property type="project" value="TreeGrafter"/>
</dbReference>
<keyword evidence="1" id="KW-0812">Transmembrane</keyword>
<name>A0A7J7C572_TRIWF</name>
<feature type="transmembrane region" description="Helical" evidence="1">
    <location>
        <begin position="298"/>
        <end position="320"/>
    </location>
</feature>
<dbReference type="PANTHER" id="PTHR13018">
    <property type="entry name" value="PROBABLE MEMBRANE PROTEIN DUF221-RELATED"/>
    <property type="match status" value="1"/>
</dbReference>
<dbReference type="EMBL" id="JAAARO010000021">
    <property type="protein sequence ID" value="KAF5729310.1"/>
    <property type="molecule type" value="Genomic_DNA"/>
</dbReference>
<feature type="transmembrane region" description="Helical" evidence="1">
    <location>
        <begin position="143"/>
        <end position="163"/>
    </location>
</feature>
<evidence type="ECO:0000259" key="2">
    <source>
        <dbReference type="Pfam" id="PF13967"/>
    </source>
</evidence>
<protein>
    <submittedName>
        <fullName evidence="3">CSC1-like protein</fullName>
    </submittedName>
</protein>